<reference evidence="7" key="1">
    <citation type="submission" date="2010-08" db="EMBL/GenBank/DDBJ databases">
        <authorList>
            <person name="Muzny D."/>
            <person name="Qin X."/>
            <person name="Deng J."/>
            <person name="Jiang H."/>
            <person name="Liu Y."/>
            <person name="Qu J."/>
            <person name="Song X.-Z."/>
            <person name="Zhang L."/>
            <person name="Thornton R."/>
            <person name="Coyle M."/>
            <person name="Francisco L."/>
            <person name="Jackson L."/>
            <person name="Javaid M."/>
            <person name="Korchina V."/>
            <person name="Kovar C."/>
            <person name="Mata R."/>
            <person name="Mathew T."/>
            <person name="Ngo R."/>
            <person name="Nguyen L."/>
            <person name="Nguyen N."/>
            <person name="Okwuonu G."/>
            <person name="Ongeri F."/>
            <person name="Pham C."/>
            <person name="Simmons D."/>
            <person name="Wilczek-Boney K."/>
            <person name="Hale W."/>
            <person name="Jakkamsetti A."/>
            <person name="Pham P."/>
            <person name="Ruth R."/>
            <person name="San Lucas F."/>
            <person name="Warren J."/>
            <person name="Zhang J."/>
            <person name="Zhao Z."/>
            <person name="Zhou C."/>
            <person name="Zhu D."/>
            <person name="Lee S."/>
            <person name="Bess C."/>
            <person name="Blankenburg K."/>
            <person name="Forbes L."/>
            <person name="Fu Q."/>
            <person name="Gubbala S."/>
            <person name="Hirani K."/>
            <person name="Jayaseelan J.C."/>
            <person name="Lara F."/>
            <person name="Munidasa M."/>
            <person name="Palculict T."/>
            <person name="Patil S."/>
            <person name="Pu L.-L."/>
            <person name="Saada N."/>
            <person name="Tang L."/>
            <person name="Weissenberger G."/>
            <person name="Zhu Y."/>
            <person name="Hemphill L."/>
            <person name="Shang Y."/>
            <person name="Youmans B."/>
            <person name="Ayvaz T."/>
            <person name="Ross M."/>
            <person name="Santibanez J."/>
            <person name="Aqrawi P."/>
            <person name="Gross S."/>
            <person name="Joshi V."/>
            <person name="Fowler G."/>
            <person name="Nazareth L."/>
            <person name="Reid J."/>
            <person name="Worley K."/>
            <person name="Petrosino J."/>
            <person name="Highlander S."/>
            <person name="Gibbs R."/>
        </authorList>
    </citation>
    <scope>NUCLEOTIDE SEQUENCE [LARGE SCALE GENOMIC DNA]</scope>
    <source>
        <strain evidence="7">ATCC 35239</strain>
    </source>
</reference>
<evidence type="ECO:0000256" key="5">
    <source>
        <dbReference type="SAM" id="MobiDB-lite"/>
    </source>
</evidence>
<organism evidence="7 8">
    <name type="scientific">Mobiluncus mulieris ATCC 35239</name>
    <dbReference type="NCBI Taxonomy" id="871571"/>
    <lineage>
        <taxon>Bacteria</taxon>
        <taxon>Bacillati</taxon>
        <taxon>Actinomycetota</taxon>
        <taxon>Actinomycetes</taxon>
        <taxon>Actinomycetales</taxon>
        <taxon>Actinomycetaceae</taxon>
        <taxon>Mobiluncus</taxon>
    </lineage>
</organism>
<dbReference type="EMBL" id="AEET01000017">
    <property type="protein sequence ID" value="EFM46551.1"/>
    <property type="molecule type" value="Genomic_DNA"/>
</dbReference>
<dbReference type="InterPro" id="IPR002941">
    <property type="entry name" value="DNA_methylase_N4/N6"/>
</dbReference>
<dbReference type="GO" id="GO:0032259">
    <property type="term" value="P:methylation"/>
    <property type="evidence" value="ECO:0007669"/>
    <property type="project" value="UniProtKB-KW"/>
</dbReference>
<dbReference type="GO" id="GO:0003677">
    <property type="term" value="F:DNA binding"/>
    <property type="evidence" value="ECO:0007669"/>
    <property type="project" value="InterPro"/>
</dbReference>
<evidence type="ECO:0000259" key="6">
    <source>
        <dbReference type="Pfam" id="PF01555"/>
    </source>
</evidence>
<accession>E0QPB8</accession>
<dbReference type="SUPFAM" id="SSF53335">
    <property type="entry name" value="S-adenosyl-L-methionine-dependent methyltransferases"/>
    <property type="match status" value="1"/>
</dbReference>
<evidence type="ECO:0000256" key="4">
    <source>
        <dbReference type="ARBA" id="ARBA00022691"/>
    </source>
</evidence>
<sequence length="475" mass="52308">MIGMEKDVASVNLLIRGDSLAALERLTGRKERVDTGLAPHESAKNQPTQNNHSDKPTQNNHSDKPTQNNHSDQPTQASNAPDESTGAGATTSTAAAAGAAGAAGTIPLVKGQVKMIYIDPPYNTGNTFAYHDARDKDAWAAMMQPRLVLAREALRDDGLVFISIDINEFAELKALCDRVFGAENFVANFVWVSNLKGRQLGNGPAGTHEYILCYAREARRVGKLRGRVSVLRRLMPAVYRLPKRQVKRDARGEYVTKNELYNTNSKFNEVTSPSLVYAIHYNQRTGEVAVSGVHEAPPGTPAEGWTTALPHPNARPGLRWHAWRWSRERVLANPDDLEFEVVKEHLVIRTKIRDFETTTLKDLIMGPSTRTGQRELERLGLGGIFETPKPVDLLAVLLEAASAPGDLVLDFFAGSGSFGVAAADGLRRFILVQLPEPFSPLHEARARDLGFDTIADLTAERLRRCHVAFREIRLG</sequence>
<keyword evidence="3 7" id="KW-0808">Transferase</keyword>
<evidence type="ECO:0000313" key="7">
    <source>
        <dbReference type="EMBL" id="EFM46551.1"/>
    </source>
</evidence>
<dbReference type="Proteomes" id="UP000003045">
    <property type="component" value="Unassembled WGS sequence"/>
</dbReference>
<comment type="similarity">
    <text evidence="1">Belongs to the N(4)/N(6)-methyltransferase family.</text>
</comment>
<dbReference type="Pfam" id="PF01555">
    <property type="entry name" value="N6_N4_Mtase"/>
    <property type="match status" value="1"/>
</dbReference>
<dbReference type="PROSITE" id="PS00092">
    <property type="entry name" value="N6_MTASE"/>
    <property type="match status" value="1"/>
</dbReference>
<evidence type="ECO:0000313" key="8">
    <source>
        <dbReference type="Proteomes" id="UP000003045"/>
    </source>
</evidence>
<keyword evidence="2 7" id="KW-0489">Methyltransferase</keyword>
<dbReference type="InterPro" id="IPR002295">
    <property type="entry name" value="N4/N6-MTase_EcoPI_Mod-like"/>
</dbReference>
<dbReference type="REBASE" id="415911">
    <property type="entry name" value="M.Mmu35239ORF733P"/>
</dbReference>
<proteinExistence type="inferred from homology"/>
<protein>
    <submittedName>
        <fullName evidence="7">DNA (Cytosine-5-)-methyltransferase</fullName>
        <ecNumber evidence="7">2.1.1.72</ecNumber>
    </submittedName>
</protein>
<gene>
    <name evidence="7" type="ORF">HMPREF0580_0733</name>
</gene>
<dbReference type="Gene3D" id="3.40.50.150">
    <property type="entry name" value="Vaccinia Virus protein VP39"/>
    <property type="match status" value="1"/>
</dbReference>
<comment type="caution">
    <text evidence="7">The sequence shown here is derived from an EMBL/GenBank/DDBJ whole genome shotgun (WGS) entry which is preliminary data.</text>
</comment>
<dbReference type="AlphaFoldDB" id="E0QPB8"/>
<dbReference type="GO" id="GO:0008170">
    <property type="term" value="F:N-methyltransferase activity"/>
    <property type="evidence" value="ECO:0007669"/>
    <property type="project" value="InterPro"/>
</dbReference>
<feature type="compositionally biased region" description="Polar residues" evidence="5">
    <location>
        <begin position="44"/>
        <end position="82"/>
    </location>
</feature>
<evidence type="ECO:0000256" key="1">
    <source>
        <dbReference type="ARBA" id="ARBA00006594"/>
    </source>
</evidence>
<dbReference type="InterPro" id="IPR002052">
    <property type="entry name" value="DNA_methylase_N6_adenine_CS"/>
</dbReference>
<keyword evidence="8" id="KW-1185">Reference proteome</keyword>
<name>E0QPB8_9ACTO</name>
<dbReference type="STRING" id="871571.HMPREF0580_0733"/>
<evidence type="ECO:0000256" key="3">
    <source>
        <dbReference type="ARBA" id="ARBA00022679"/>
    </source>
</evidence>
<dbReference type="PRINTS" id="PR00506">
    <property type="entry name" value="D21N6MTFRASE"/>
</dbReference>
<feature type="domain" description="DNA methylase N-4/N-6" evidence="6">
    <location>
        <begin position="113"/>
        <end position="433"/>
    </location>
</feature>
<dbReference type="HOGENOM" id="CLU_020164_2_3_11"/>
<feature type="region of interest" description="Disordered" evidence="5">
    <location>
        <begin position="31"/>
        <end position="91"/>
    </location>
</feature>
<evidence type="ECO:0000256" key="2">
    <source>
        <dbReference type="ARBA" id="ARBA00022603"/>
    </source>
</evidence>
<dbReference type="GO" id="GO:0009007">
    <property type="term" value="F:site-specific DNA-methyltransferase (adenine-specific) activity"/>
    <property type="evidence" value="ECO:0007669"/>
    <property type="project" value="UniProtKB-EC"/>
</dbReference>
<dbReference type="InterPro" id="IPR029063">
    <property type="entry name" value="SAM-dependent_MTases_sf"/>
</dbReference>
<dbReference type="EC" id="2.1.1.72" evidence="7"/>
<keyword evidence="4" id="KW-0949">S-adenosyl-L-methionine</keyword>